<dbReference type="SUPFAM" id="SSF56436">
    <property type="entry name" value="C-type lectin-like"/>
    <property type="match status" value="1"/>
</dbReference>
<dbReference type="InterPro" id="IPR001304">
    <property type="entry name" value="C-type_lectin-like"/>
</dbReference>
<dbReference type="Gene3D" id="3.10.100.10">
    <property type="entry name" value="Mannose-Binding Protein A, subunit A"/>
    <property type="match status" value="1"/>
</dbReference>
<feature type="signal peptide" evidence="1">
    <location>
        <begin position="1"/>
        <end position="21"/>
    </location>
</feature>
<proteinExistence type="predicted"/>
<dbReference type="Bgee" id="ENSNBRG00000010820">
    <property type="expression patterns" value="Expressed in mesonephros and 8 other cell types or tissues"/>
</dbReference>
<evidence type="ECO:0000256" key="1">
    <source>
        <dbReference type="SAM" id="SignalP"/>
    </source>
</evidence>
<sequence length="172" mass="19955">MSNFIFSLLLLFFTEVAPTESTIFPGNCPEDTDLEYQQSYTWLPYRGYCYLFIQDEIEWADAASSCVRHGGVLASIEDPSEQEFIKGIVTNFKDRHNSFWIGLFKTHKVLSLYASVLFNYITILLEQYYNTTKNLVKICENLNHVLKSELACLNLQDLMEIKIIKLVSTLLW</sequence>
<feature type="domain" description="C-type lectin" evidence="2">
    <location>
        <begin position="45"/>
        <end position="103"/>
    </location>
</feature>
<dbReference type="Proteomes" id="UP000261580">
    <property type="component" value="Unassembled WGS sequence"/>
</dbReference>
<evidence type="ECO:0000313" key="3">
    <source>
        <dbReference type="Ensembl" id="ENSNBRP00000014006.1"/>
    </source>
</evidence>
<dbReference type="PANTHER" id="PTHR22803">
    <property type="entry name" value="MANNOSE, PHOSPHOLIPASE, LECTIN RECEPTOR RELATED"/>
    <property type="match status" value="1"/>
</dbReference>
<dbReference type="PROSITE" id="PS50041">
    <property type="entry name" value="C_TYPE_LECTIN_2"/>
    <property type="match status" value="1"/>
</dbReference>
<dbReference type="Pfam" id="PF00059">
    <property type="entry name" value="Lectin_C"/>
    <property type="match status" value="1"/>
</dbReference>
<evidence type="ECO:0000259" key="2">
    <source>
        <dbReference type="PROSITE" id="PS50041"/>
    </source>
</evidence>
<organism evidence="3 4">
    <name type="scientific">Neolamprologus brichardi</name>
    <name type="common">Fairy cichlid</name>
    <name type="synonym">Lamprologus brichardi</name>
    <dbReference type="NCBI Taxonomy" id="32507"/>
    <lineage>
        <taxon>Eukaryota</taxon>
        <taxon>Metazoa</taxon>
        <taxon>Chordata</taxon>
        <taxon>Craniata</taxon>
        <taxon>Vertebrata</taxon>
        <taxon>Euteleostomi</taxon>
        <taxon>Actinopterygii</taxon>
        <taxon>Neopterygii</taxon>
        <taxon>Teleostei</taxon>
        <taxon>Neoteleostei</taxon>
        <taxon>Acanthomorphata</taxon>
        <taxon>Ovalentaria</taxon>
        <taxon>Cichlomorphae</taxon>
        <taxon>Cichliformes</taxon>
        <taxon>Cichlidae</taxon>
        <taxon>African cichlids</taxon>
        <taxon>Pseudocrenilabrinae</taxon>
        <taxon>Lamprologini</taxon>
        <taxon>Neolamprologus</taxon>
    </lineage>
</organism>
<dbReference type="SMART" id="SM00034">
    <property type="entry name" value="CLECT"/>
    <property type="match status" value="1"/>
</dbReference>
<accession>A0A3Q4GXN3</accession>
<dbReference type="InterPro" id="IPR016186">
    <property type="entry name" value="C-type_lectin-like/link_sf"/>
</dbReference>
<protein>
    <recommendedName>
        <fullName evidence="2">C-type lectin domain-containing protein</fullName>
    </recommendedName>
</protein>
<name>A0A3Q4GXN3_NEOBR</name>
<dbReference type="InterPro" id="IPR016187">
    <property type="entry name" value="CTDL_fold"/>
</dbReference>
<keyword evidence="4" id="KW-1185">Reference proteome</keyword>
<reference evidence="3" key="1">
    <citation type="submission" date="2025-08" db="UniProtKB">
        <authorList>
            <consortium name="Ensembl"/>
        </authorList>
    </citation>
    <scope>IDENTIFICATION</scope>
</reference>
<evidence type="ECO:0000313" key="4">
    <source>
        <dbReference type="Proteomes" id="UP000261580"/>
    </source>
</evidence>
<keyword evidence="1" id="KW-0732">Signal</keyword>
<dbReference type="STRING" id="32507.ENSNBRP00000014006"/>
<dbReference type="Ensembl" id="ENSNBRT00000014388.1">
    <property type="protein sequence ID" value="ENSNBRP00000014006.1"/>
    <property type="gene ID" value="ENSNBRG00000010820.1"/>
</dbReference>
<dbReference type="AlphaFoldDB" id="A0A3Q4GXN3"/>
<reference evidence="3" key="2">
    <citation type="submission" date="2025-09" db="UniProtKB">
        <authorList>
            <consortium name="Ensembl"/>
        </authorList>
    </citation>
    <scope>IDENTIFICATION</scope>
</reference>
<dbReference type="CDD" id="cd00037">
    <property type="entry name" value="CLECT"/>
    <property type="match status" value="1"/>
</dbReference>
<dbReference type="InterPro" id="IPR050111">
    <property type="entry name" value="C-type_lectin/snaclec_domain"/>
</dbReference>
<dbReference type="GeneTree" id="ENSGT00940000181699"/>
<feature type="chain" id="PRO_5018628934" description="C-type lectin domain-containing protein" evidence="1">
    <location>
        <begin position="22"/>
        <end position="172"/>
    </location>
</feature>